<dbReference type="PANTHER" id="PTHR40266">
    <property type="entry name" value="TOXIN HIGB-1"/>
    <property type="match status" value="1"/>
</dbReference>
<dbReference type="Proteomes" id="UP000615989">
    <property type="component" value="Unassembled WGS sequence"/>
</dbReference>
<gene>
    <name evidence="1" type="ORF">GO606_20155</name>
</gene>
<comment type="caution">
    <text evidence="1">The sequence shown here is derived from an EMBL/GenBank/DDBJ whole genome shotgun (WGS) entry which is preliminary data.</text>
</comment>
<reference evidence="1" key="1">
    <citation type="submission" date="2019-12" db="EMBL/GenBank/DDBJ databases">
        <title>Comparative genomics gives insights into the taxonomy of the Azoarcus-Aromatoleum group and reveals separate origins of nif in the plant-associated Azoarcus and non-plant-associated Aromatoleum sub-groups.</title>
        <authorList>
            <person name="Lafos M."/>
            <person name="Maluk M."/>
            <person name="Batista M."/>
            <person name="Junghare M."/>
            <person name="Carmona M."/>
            <person name="Faoro H."/>
            <person name="Cruz L.M."/>
            <person name="Battistoni F."/>
            <person name="De Souza E."/>
            <person name="Pedrosa F."/>
            <person name="Chen W.-M."/>
            <person name="Poole P.S."/>
            <person name="Dixon R.A."/>
            <person name="James E.K."/>
        </authorList>
    </citation>
    <scope>NUCLEOTIDE SEQUENCE</scope>
    <source>
        <strain evidence="1">LuFRes1</strain>
    </source>
</reference>
<name>A0ABX1PSX4_9RHOO</name>
<proteinExistence type="predicted"/>
<dbReference type="Pfam" id="PF05015">
    <property type="entry name" value="HigB-like_toxin"/>
    <property type="match status" value="1"/>
</dbReference>
<dbReference type="PANTHER" id="PTHR40266:SF2">
    <property type="entry name" value="TOXIN HIGB-1"/>
    <property type="match status" value="1"/>
</dbReference>
<dbReference type="RefSeq" id="WP_169120537.1">
    <property type="nucleotide sequence ID" value="NZ_WTVG02000038.1"/>
</dbReference>
<dbReference type="InterPro" id="IPR035093">
    <property type="entry name" value="RelE/ParE_toxin_dom_sf"/>
</dbReference>
<accession>A0ABX1PSX4</accession>
<evidence type="ECO:0000313" key="1">
    <source>
        <dbReference type="EMBL" id="NMG26973.1"/>
    </source>
</evidence>
<keyword evidence="2" id="KW-1185">Reference proteome</keyword>
<protein>
    <submittedName>
        <fullName evidence="1">Killer protein</fullName>
    </submittedName>
</protein>
<evidence type="ECO:0000313" key="2">
    <source>
        <dbReference type="Proteomes" id="UP000615989"/>
    </source>
</evidence>
<dbReference type="Gene3D" id="3.30.2310.20">
    <property type="entry name" value="RelE-like"/>
    <property type="match status" value="1"/>
</dbReference>
<dbReference type="EMBL" id="WTVG01000113">
    <property type="protein sequence ID" value="NMG26973.1"/>
    <property type="molecule type" value="Genomic_DNA"/>
</dbReference>
<dbReference type="SUPFAM" id="SSF143011">
    <property type="entry name" value="RelE-like"/>
    <property type="match status" value="1"/>
</dbReference>
<sequence>MIVSFRHKGLEAFFRTGGQAGIQPMHAKRLREMLAALNVAAGPQDLTRPSWRMHGLSGDRAGFLAMTVQANWRLVFRFDGTDVELLDYLDYH</sequence>
<organism evidence="1 2">
    <name type="scientific">Aromatoleum anaerobium</name>
    <dbReference type="NCBI Taxonomy" id="182180"/>
    <lineage>
        <taxon>Bacteria</taxon>
        <taxon>Pseudomonadati</taxon>
        <taxon>Pseudomonadota</taxon>
        <taxon>Betaproteobacteria</taxon>
        <taxon>Rhodocyclales</taxon>
        <taxon>Rhodocyclaceae</taxon>
        <taxon>Aromatoleum</taxon>
    </lineage>
</organism>
<dbReference type="InterPro" id="IPR007711">
    <property type="entry name" value="HigB-1"/>
</dbReference>